<reference evidence="6" key="2">
    <citation type="submission" date="2023-05" db="EMBL/GenBank/DDBJ databases">
        <authorList>
            <person name="Schelkunov M.I."/>
        </authorList>
    </citation>
    <scope>NUCLEOTIDE SEQUENCE</scope>
    <source>
        <strain evidence="6">Hsosn_3</strain>
        <tissue evidence="6">Leaf</tissue>
    </source>
</reference>
<dbReference type="Gene3D" id="1.25.10.10">
    <property type="entry name" value="Leucine-rich Repeat Variant"/>
    <property type="match status" value="1"/>
</dbReference>
<dbReference type="EMBL" id="JAUIZM010000009">
    <property type="protein sequence ID" value="KAK1363274.1"/>
    <property type="molecule type" value="Genomic_DNA"/>
</dbReference>
<organism evidence="6 7">
    <name type="scientific">Heracleum sosnowskyi</name>
    <dbReference type="NCBI Taxonomy" id="360622"/>
    <lineage>
        <taxon>Eukaryota</taxon>
        <taxon>Viridiplantae</taxon>
        <taxon>Streptophyta</taxon>
        <taxon>Embryophyta</taxon>
        <taxon>Tracheophyta</taxon>
        <taxon>Spermatophyta</taxon>
        <taxon>Magnoliopsida</taxon>
        <taxon>eudicotyledons</taxon>
        <taxon>Gunneridae</taxon>
        <taxon>Pentapetalae</taxon>
        <taxon>asterids</taxon>
        <taxon>campanulids</taxon>
        <taxon>Apiales</taxon>
        <taxon>Apiaceae</taxon>
        <taxon>Apioideae</taxon>
        <taxon>apioid superclade</taxon>
        <taxon>Tordylieae</taxon>
        <taxon>Tordyliinae</taxon>
        <taxon>Heracleum</taxon>
    </lineage>
</organism>
<evidence type="ECO:0000256" key="3">
    <source>
        <dbReference type="ARBA" id="ARBA00022737"/>
    </source>
</evidence>
<keyword evidence="4" id="KW-0653">Protein transport</keyword>
<dbReference type="PANTHER" id="PTHR23316">
    <property type="entry name" value="IMPORTIN ALPHA"/>
    <property type="match status" value="1"/>
</dbReference>
<dbReference type="SMART" id="SM00185">
    <property type="entry name" value="ARM"/>
    <property type="match status" value="5"/>
</dbReference>
<gene>
    <name evidence="6" type="ORF">POM88_038835</name>
</gene>
<protein>
    <submittedName>
        <fullName evidence="6">Uncharacterized protein</fullName>
    </submittedName>
</protein>
<keyword evidence="7" id="KW-1185">Reference proteome</keyword>
<accession>A0AAD8M877</accession>
<evidence type="ECO:0000256" key="5">
    <source>
        <dbReference type="SAM" id="Coils"/>
    </source>
</evidence>
<comment type="caution">
    <text evidence="6">The sequence shown here is derived from an EMBL/GenBank/DDBJ whole genome shotgun (WGS) entry which is preliminary data.</text>
</comment>
<evidence type="ECO:0000256" key="4">
    <source>
        <dbReference type="ARBA" id="ARBA00022927"/>
    </source>
</evidence>
<keyword evidence="2" id="KW-0813">Transport</keyword>
<keyword evidence="5" id="KW-0175">Coiled coil</keyword>
<proteinExistence type="inferred from homology"/>
<dbReference type="AlphaFoldDB" id="A0AAD8M877"/>
<dbReference type="Proteomes" id="UP001237642">
    <property type="component" value="Unassembled WGS sequence"/>
</dbReference>
<comment type="similarity">
    <text evidence="1">Belongs to the importin alpha family.</text>
</comment>
<evidence type="ECO:0000256" key="1">
    <source>
        <dbReference type="ARBA" id="ARBA00010394"/>
    </source>
</evidence>
<reference evidence="6" key="1">
    <citation type="submission" date="2023-02" db="EMBL/GenBank/DDBJ databases">
        <title>Genome of toxic invasive species Heracleum sosnowskyi carries increased number of genes despite the absence of recent whole-genome duplications.</title>
        <authorList>
            <person name="Schelkunov M."/>
            <person name="Shtratnikova V."/>
            <person name="Makarenko M."/>
            <person name="Klepikova A."/>
            <person name="Omelchenko D."/>
            <person name="Novikova G."/>
            <person name="Obukhova E."/>
            <person name="Bogdanov V."/>
            <person name="Penin A."/>
            <person name="Logacheva M."/>
        </authorList>
    </citation>
    <scope>NUCLEOTIDE SEQUENCE</scope>
    <source>
        <strain evidence="6">Hsosn_3</strain>
        <tissue evidence="6">Leaf</tissue>
    </source>
</reference>
<dbReference type="Pfam" id="PF00514">
    <property type="entry name" value="Arm"/>
    <property type="match status" value="1"/>
</dbReference>
<feature type="coiled-coil region" evidence="5">
    <location>
        <begin position="13"/>
        <end position="40"/>
    </location>
</feature>
<evidence type="ECO:0000313" key="7">
    <source>
        <dbReference type="Proteomes" id="UP001237642"/>
    </source>
</evidence>
<keyword evidence="3" id="KW-0677">Repeat</keyword>
<dbReference type="SUPFAM" id="SSF48371">
    <property type="entry name" value="ARM repeat"/>
    <property type="match status" value="1"/>
</dbReference>
<dbReference type="InterPro" id="IPR016024">
    <property type="entry name" value="ARM-type_fold"/>
</dbReference>
<evidence type="ECO:0000256" key="2">
    <source>
        <dbReference type="ARBA" id="ARBA00022448"/>
    </source>
</evidence>
<dbReference type="InterPro" id="IPR000225">
    <property type="entry name" value="Armadillo"/>
</dbReference>
<evidence type="ECO:0000313" key="6">
    <source>
        <dbReference type="EMBL" id="KAK1363274.1"/>
    </source>
</evidence>
<sequence length="374" mass="42163">MLQKSKIDELTDCIKFKVDNNQLDEEVEKYTQELANMISADPRLGDLLQHHLLEILVTLLKHKQYPKLQSHAAIILQYVVACSGNKEFVMKFITPSIIVNLMHSAVCEVQKQALLLLRYIAFGIPNCSKSKFVLEEVLESLTSLIDSFNDSTGSDLLYNGTKTLALACQVYLDFSPDELELILRALMKLLKYENSHVLAYACSGISYLCDGKQKMVVEEQQLGTLIDRLIELIDSESRVKTIAGLRALGCIVRWGSDSNIELIIERDILLSLECLLGEDDKYYVKNACWIISNITARNENHIKAVIDSGLIEPLVDVVENYDLLDVKREAARAISNAIYGLGLNQIRQLRNSRVKTFGDLLKVLCDDQQFVSVC</sequence>
<dbReference type="GO" id="GO:0015031">
    <property type="term" value="P:protein transport"/>
    <property type="evidence" value="ECO:0007669"/>
    <property type="project" value="UniProtKB-KW"/>
</dbReference>
<name>A0AAD8M877_9APIA</name>
<dbReference type="InterPro" id="IPR011989">
    <property type="entry name" value="ARM-like"/>
</dbReference>